<dbReference type="PROSITE" id="PS00675">
    <property type="entry name" value="SIGMA54_INTERACT_1"/>
    <property type="match status" value="1"/>
</dbReference>
<name>A0ABW0E4T5_9BACT</name>
<evidence type="ECO:0000256" key="3">
    <source>
        <dbReference type="ARBA" id="ARBA00022840"/>
    </source>
</evidence>
<dbReference type="GO" id="GO:0005524">
    <property type="term" value="F:ATP binding"/>
    <property type="evidence" value="ECO:0007669"/>
    <property type="project" value="UniProtKB-KW"/>
</dbReference>
<evidence type="ECO:0000256" key="2">
    <source>
        <dbReference type="ARBA" id="ARBA00022741"/>
    </source>
</evidence>
<gene>
    <name evidence="5" type="ORF">ACFPIB_01545</name>
</gene>
<dbReference type="RefSeq" id="WP_378015655.1">
    <property type="nucleotide sequence ID" value="NZ_JBHSKT010000001.1"/>
</dbReference>
<dbReference type="Proteomes" id="UP001596161">
    <property type="component" value="Unassembled WGS sequence"/>
</dbReference>
<keyword evidence="2" id="KW-0547">Nucleotide-binding</keyword>
<dbReference type="InterPro" id="IPR003439">
    <property type="entry name" value="ABC_transporter-like_ATP-bd"/>
</dbReference>
<dbReference type="Gene3D" id="2.40.50.140">
    <property type="entry name" value="Nucleic acid-binding proteins"/>
    <property type="match status" value="1"/>
</dbReference>
<feature type="domain" description="ABC transporter" evidence="4">
    <location>
        <begin position="4"/>
        <end position="231"/>
    </location>
</feature>
<dbReference type="InterPro" id="IPR027417">
    <property type="entry name" value="P-loop_NTPase"/>
</dbReference>
<protein>
    <submittedName>
        <fullName evidence="5">ABC transporter ATP-binding protein</fullName>
    </submittedName>
</protein>
<dbReference type="PANTHER" id="PTHR42781:SF4">
    <property type="entry name" value="SPERMIDINE_PUTRESCINE IMPORT ATP-BINDING PROTEIN POTA"/>
    <property type="match status" value="1"/>
</dbReference>
<keyword evidence="3 5" id="KW-0067">ATP-binding</keyword>
<dbReference type="InterPro" id="IPR012340">
    <property type="entry name" value="NA-bd_OB-fold"/>
</dbReference>
<comment type="caution">
    <text evidence="5">The sequence shown here is derived from an EMBL/GenBank/DDBJ whole genome shotgun (WGS) entry which is preliminary data.</text>
</comment>
<dbReference type="InterPro" id="IPR003593">
    <property type="entry name" value="AAA+_ATPase"/>
</dbReference>
<evidence type="ECO:0000313" key="5">
    <source>
        <dbReference type="EMBL" id="MFC5269274.1"/>
    </source>
</evidence>
<dbReference type="SMART" id="SM00382">
    <property type="entry name" value="AAA"/>
    <property type="match status" value="1"/>
</dbReference>
<dbReference type="EMBL" id="JBHSKT010000001">
    <property type="protein sequence ID" value="MFC5269274.1"/>
    <property type="molecule type" value="Genomic_DNA"/>
</dbReference>
<sequence length="327" mass="36423">MPLLEVRNISFQERNHTVLQDISFTQQELQKLVLAGETGSGKSTLLQIIAGLVQPSSGEVFFEGKRVRGPQEVLVPGQPGIAYLSQHFELPQFLRVEQVMKYANTFADEEAENLYEICRIQHLLKRKTSELSGGERQRIALAKLLLGAPKLLLLDEPFSNLDNGHKKLLKTVLRDISEQLKITSLLVSHDPLDTLSWADEILVLENGQIVQRGTPQEIYRRPVNAYTAGLFGSYNLIPPAEAFGFEAMLRIALNEKSLLIRPEYLKIRKSAENGIAGTVKSVQFFGSYSEVEVQLSGVSVIVKTVGFQGKKGDKVCVTVAAEDVWYV</sequence>
<evidence type="ECO:0000256" key="1">
    <source>
        <dbReference type="ARBA" id="ARBA00022448"/>
    </source>
</evidence>
<dbReference type="InterPro" id="IPR025662">
    <property type="entry name" value="Sigma_54_int_dom_ATP-bd_1"/>
</dbReference>
<dbReference type="SUPFAM" id="SSF52540">
    <property type="entry name" value="P-loop containing nucleoside triphosphate hydrolases"/>
    <property type="match status" value="1"/>
</dbReference>
<dbReference type="InterPro" id="IPR050093">
    <property type="entry name" value="ABC_SmlMolc_Importer"/>
</dbReference>
<keyword evidence="1" id="KW-0813">Transport</keyword>
<organism evidence="5 6">
    <name type="scientific">Adhaeribacter terreus</name>
    <dbReference type="NCBI Taxonomy" id="529703"/>
    <lineage>
        <taxon>Bacteria</taxon>
        <taxon>Pseudomonadati</taxon>
        <taxon>Bacteroidota</taxon>
        <taxon>Cytophagia</taxon>
        <taxon>Cytophagales</taxon>
        <taxon>Hymenobacteraceae</taxon>
        <taxon>Adhaeribacter</taxon>
    </lineage>
</organism>
<dbReference type="PROSITE" id="PS50893">
    <property type="entry name" value="ABC_TRANSPORTER_2"/>
    <property type="match status" value="1"/>
</dbReference>
<dbReference type="PANTHER" id="PTHR42781">
    <property type="entry name" value="SPERMIDINE/PUTRESCINE IMPORT ATP-BINDING PROTEIN POTA"/>
    <property type="match status" value="1"/>
</dbReference>
<dbReference type="InterPro" id="IPR017871">
    <property type="entry name" value="ABC_transporter-like_CS"/>
</dbReference>
<proteinExistence type="predicted"/>
<evidence type="ECO:0000259" key="4">
    <source>
        <dbReference type="PROSITE" id="PS50893"/>
    </source>
</evidence>
<dbReference type="Pfam" id="PF08402">
    <property type="entry name" value="TOBE_2"/>
    <property type="match status" value="1"/>
</dbReference>
<dbReference type="InterPro" id="IPR013611">
    <property type="entry name" value="Transp-assoc_OB_typ2"/>
</dbReference>
<keyword evidence="6" id="KW-1185">Reference proteome</keyword>
<dbReference type="InterPro" id="IPR008995">
    <property type="entry name" value="Mo/tungstate-bd_C_term_dom"/>
</dbReference>
<dbReference type="Pfam" id="PF00005">
    <property type="entry name" value="ABC_tran"/>
    <property type="match status" value="1"/>
</dbReference>
<dbReference type="Gene3D" id="3.40.50.300">
    <property type="entry name" value="P-loop containing nucleotide triphosphate hydrolases"/>
    <property type="match status" value="1"/>
</dbReference>
<accession>A0ABW0E4T5</accession>
<dbReference type="PROSITE" id="PS00211">
    <property type="entry name" value="ABC_TRANSPORTER_1"/>
    <property type="match status" value="1"/>
</dbReference>
<reference evidence="6" key="1">
    <citation type="journal article" date="2019" name="Int. J. Syst. Evol. Microbiol.">
        <title>The Global Catalogue of Microorganisms (GCM) 10K type strain sequencing project: providing services to taxonomists for standard genome sequencing and annotation.</title>
        <authorList>
            <consortium name="The Broad Institute Genomics Platform"/>
            <consortium name="The Broad Institute Genome Sequencing Center for Infectious Disease"/>
            <person name="Wu L."/>
            <person name="Ma J."/>
        </authorList>
    </citation>
    <scope>NUCLEOTIDE SEQUENCE [LARGE SCALE GENOMIC DNA]</scope>
    <source>
        <strain evidence="6">KACC 12602</strain>
    </source>
</reference>
<evidence type="ECO:0000313" key="6">
    <source>
        <dbReference type="Proteomes" id="UP001596161"/>
    </source>
</evidence>
<dbReference type="SUPFAM" id="SSF50331">
    <property type="entry name" value="MOP-like"/>
    <property type="match status" value="1"/>
</dbReference>